<accession>A0AAV0QRP3</accession>
<reference evidence="1" key="1">
    <citation type="submission" date="2022-08" db="EMBL/GenBank/DDBJ databases">
        <authorList>
            <person name="Gutierrez-Valencia J."/>
        </authorList>
    </citation>
    <scope>NUCLEOTIDE SEQUENCE</scope>
</reference>
<evidence type="ECO:0000313" key="2">
    <source>
        <dbReference type="Proteomes" id="UP001154282"/>
    </source>
</evidence>
<dbReference type="AlphaFoldDB" id="A0AAV0QRP3"/>
<keyword evidence="2" id="KW-1185">Reference proteome</keyword>
<evidence type="ECO:0000313" key="1">
    <source>
        <dbReference type="EMBL" id="CAI0546823.1"/>
    </source>
</evidence>
<comment type="caution">
    <text evidence="1">The sequence shown here is derived from an EMBL/GenBank/DDBJ whole genome shotgun (WGS) entry which is preliminary data.</text>
</comment>
<organism evidence="1 2">
    <name type="scientific">Linum tenue</name>
    <dbReference type="NCBI Taxonomy" id="586396"/>
    <lineage>
        <taxon>Eukaryota</taxon>
        <taxon>Viridiplantae</taxon>
        <taxon>Streptophyta</taxon>
        <taxon>Embryophyta</taxon>
        <taxon>Tracheophyta</taxon>
        <taxon>Spermatophyta</taxon>
        <taxon>Magnoliopsida</taxon>
        <taxon>eudicotyledons</taxon>
        <taxon>Gunneridae</taxon>
        <taxon>Pentapetalae</taxon>
        <taxon>rosids</taxon>
        <taxon>fabids</taxon>
        <taxon>Malpighiales</taxon>
        <taxon>Linaceae</taxon>
        <taxon>Linum</taxon>
    </lineage>
</organism>
<evidence type="ECO:0008006" key="3">
    <source>
        <dbReference type="Google" id="ProtNLM"/>
    </source>
</evidence>
<name>A0AAV0QRP3_9ROSI</name>
<sequence length="147" mass="17018">MGDDLLVEILIRGLRNPRSACSSKLVCKRWSSLISGPRFNRRFVSHHRDIMNRRPMPDDPLELLRIIRSFLPPMPKGVADALRVLDCNKGLGFMRGSGRFSQKSRQGRTKADRTWSAIRLRSSGSLFLWHLARKYSRRCRKQARLSL</sequence>
<dbReference type="SUPFAM" id="SSF81383">
    <property type="entry name" value="F-box domain"/>
    <property type="match status" value="1"/>
</dbReference>
<dbReference type="EMBL" id="CAMGYJ010000010">
    <property type="protein sequence ID" value="CAI0546823.1"/>
    <property type="molecule type" value="Genomic_DNA"/>
</dbReference>
<dbReference type="Proteomes" id="UP001154282">
    <property type="component" value="Unassembled WGS sequence"/>
</dbReference>
<dbReference type="InterPro" id="IPR036047">
    <property type="entry name" value="F-box-like_dom_sf"/>
</dbReference>
<protein>
    <recommendedName>
        <fullName evidence="3">F-box domain-containing protein</fullName>
    </recommendedName>
</protein>
<gene>
    <name evidence="1" type="ORF">LITE_LOCUS44121</name>
</gene>
<proteinExistence type="predicted"/>